<evidence type="ECO:0000313" key="1">
    <source>
        <dbReference type="EMBL" id="KAJ1090791.1"/>
    </source>
</evidence>
<dbReference type="AlphaFoldDB" id="A0AAV7LH42"/>
<gene>
    <name evidence="1" type="ORF">NDU88_003920</name>
</gene>
<proteinExistence type="predicted"/>
<dbReference type="EMBL" id="JANPWB010000015">
    <property type="protein sequence ID" value="KAJ1090791.1"/>
    <property type="molecule type" value="Genomic_DNA"/>
</dbReference>
<sequence>MDRPKRSAARGVAAAVLACSPSKAKIKIQEAVATEPLSGGAGTVMAHREVSALTSAQEGSSAPAGHRRARVCIVQHDKSASARRHGEKSVFHAGQTLAASVPPSRVRWQIQDTTWYLSDRARQTACVLR</sequence>
<accession>A0AAV7LH42</accession>
<dbReference type="Proteomes" id="UP001066276">
    <property type="component" value="Chromosome 11"/>
</dbReference>
<comment type="caution">
    <text evidence="1">The sequence shown here is derived from an EMBL/GenBank/DDBJ whole genome shotgun (WGS) entry which is preliminary data.</text>
</comment>
<name>A0AAV7LH42_PLEWA</name>
<keyword evidence="2" id="KW-1185">Reference proteome</keyword>
<evidence type="ECO:0000313" key="2">
    <source>
        <dbReference type="Proteomes" id="UP001066276"/>
    </source>
</evidence>
<evidence type="ECO:0008006" key="3">
    <source>
        <dbReference type="Google" id="ProtNLM"/>
    </source>
</evidence>
<protein>
    <recommendedName>
        <fullName evidence="3">Secreted protein</fullName>
    </recommendedName>
</protein>
<organism evidence="1 2">
    <name type="scientific">Pleurodeles waltl</name>
    <name type="common">Iberian ribbed newt</name>
    <dbReference type="NCBI Taxonomy" id="8319"/>
    <lineage>
        <taxon>Eukaryota</taxon>
        <taxon>Metazoa</taxon>
        <taxon>Chordata</taxon>
        <taxon>Craniata</taxon>
        <taxon>Vertebrata</taxon>
        <taxon>Euteleostomi</taxon>
        <taxon>Amphibia</taxon>
        <taxon>Batrachia</taxon>
        <taxon>Caudata</taxon>
        <taxon>Salamandroidea</taxon>
        <taxon>Salamandridae</taxon>
        <taxon>Pleurodelinae</taxon>
        <taxon>Pleurodeles</taxon>
    </lineage>
</organism>
<reference evidence="1" key="1">
    <citation type="journal article" date="2022" name="bioRxiv">
        <title>Sequencing and chromosome-scale assembly of the giantPleurodeles waltlgenome.</title>
        <authorList>
            <person name="Brown T."/>
            <person name="Elewa A."/>
            <person name="Iarovenko S."/>
            <person name="Subramanian E."/>
            <person name="Araus A.J."/>
            <person name="Petzold A."/>
            <person name="Susuki M."/>
            <person name="Suzuki K.-i.T."/>
            <person name="Hayashi T."/>
            <person name="Toyoda A."/>
            <person name="Oliveira C."/>
            <person name="Osipova E."/>
            <person name="Leigh N.D."/>
            <person name="Simon A."/>
            <person name="Yun M.H."/>
        </authorList>
    </citation>
    <scope>NUCLEOTIDE SEQUENCE</scope>
    <source>
        <strain evidence="1">20211129_DDA</strain>
        <tissue evidence="1">Liver</tissue>
    </source>
</reference>